<evidence type="ECO:0000313" key="12">
    <source>
        <dbReference type="Proteomes" id="UP000826722"/>
    </source>
</evidence>
<evidence type="ECO:0000256" key="3">
    <source>
        <dbReference type="ARBA" id="ARBA00022692"/>
    </source>
</evidence>
<dbReference type="EMBL" id="AP024110">
    <property type="protein sequence ID" value="BCM25255.1"/>
    <property type="molecule type" value="Genomic_DNA"/>
</dbReference>
<comment type="subcellular location">
    <subcellularLocation>
        <location evidence="1">Cell membrane</location>
        <topology evidence="1">Single-pass type II membrane protein</topology>
    </subcellularLocation>
</comment>
<feature type="domain" description="Ancillary SecYEG translocon subunit/Cell division coordinator CpoB TPR" evidence="10">
    <location>
        <begin position="15"/>
        <end position="207"/>
    </location>
</feature>
<dbReference type="KEGG" id="mpau:ZMTM_15140"/>
<dbReference type="PIRSF" id="PIRSF006170">
    <property type="entry name" value="YfgM"/>
    <property type="match status" value="1"/>
</dbReference>
<evidence type="ECO:0000256" key="9">
    <source>
        <dbReference type="SAM" id="Phobius"/>
    </source>
</evidence>
<dbReference type="InterPro" id="IPR018704">
    <property type="entry name" value="SecYEG/CpoB_TPR"/>
</dbReference>
<dbReference type="InterPro" id="IPR026039">
    <property type="entry name" value="YfgM"/>
</dbReference>
<evidence type="ECO:0000256" key="5">
    <source>
        <dbReference type="ARBA" id="ARBA00023136"/>
    </source>
</evidence>
<dbReference type="PANTHER" id="PTHR38035">
    <property type="entry name" value="UPF0070 PROTEIN YFGM"/>
    <property type="match status" value="1"/>
</dbReference>
<dbReference type="PANTHER" id="PTHR38035:SF1">
    <property type="entry name" value="ANCILLARY SECYEG TRANSLOCON SUBUNIT"/>
    <property type="match status" value="1"/>
</dbReference>
<sequence length="208" mass="23169">MALDLEEQEQLDALKTWWNTYGNLLTSALLVIVLALVAYKGWAYYQHKQSTEASTKYEALIKLDPKDTKEIQTISADLMDHYASTPYAGRAALTVAVTNLTLNDTKSAKAQLAWAAQNAKESQIQAIANLQLAGVQFEEKSYDEALKTLATKHDEGFDGLYADLKGDILVAQNKKDEARTAYQEALSKLDAEGRYYHFTEHKLESLGS</sequence>
<proteinExistence type="inferred from homology"/>
<keyword evidence="4 9" id="KW-1133">Transmembrane helix</keyword>
<dbReference type="InterPro" id="IPR011990">
    <property type="entry name" value="TPR-like_helical_dom_sf"/>
</dbReference>
<evidence type="ECO:0000256" key="1">
    <source>
        <dbReference type="ARBA" id="ARBA00004401"/>
    </source>
</evidence>
<dbReference type="AlphaFoldDB" id="A0A8D5JLW4"/>
<dbReference type="SUPFAM" id="SSF48452">
    <property type="entry name" value="TPR-like"/>
    <property type="match status" value="1"/>
</dbReference>
<evidence type="ECO:0000256" key="2">
    <source>
        <dbReference type="ARBA" id="ARBA00022475"/>
    </source>
</evidence>
<organism evidence="11 12">
    <name type="scientific">Methyloradius palustris</name>
    <dbReference type="NCBI Taxonomy" id="2778876"/>
    <lineage>
        <taxon>Bacteria</taxon>
        <taxon>Pseudomonadati</taxon>
        <taxon>Pseudomonadota</taxon>
        <taxon>Betaproteobacteria</taxon>
        <taxon>Nitrosomonadales</taxon>
        <taxon>Methylophilaceae</taxon>
        <taxon>Methyloradius</taxon>
    </lineage>
</organism>
<keyword evidence="6" id="KW-0143">Chaperone</keyword>
<feature type="transmembrane region" description="Helical" evidence="9">
    <location>
        <begin position="20"/>
        <end position="39"/>
    </location>
</feature>
<evidence type="ECO:0000256" key="6">
    <source>
        <dbReference type="ARBA" id="ARBA00023186"/>
    </source>
</evidence>
<keyword evidence="3 9" id="KW-0812">Transmembrane</keyword>
<dbReference type="Gene3D" id="1.25.40.10">
    <property type="entry name" value="Tetratricopeptide repeat domain"/>
    <property type="match status" value="1"/>
</dbReference>
<accession>A0A8D5JLW4</accession>
<dbReference type="RefSeq" id="WP_221763363.1">
    <property type="nucleotide sequence ID" value="NZ_AP024110.1"/>
</dbReference>
<dbReference type="GO" id="GO:0044877">
    <property type="term" value="F:protein-containing complex binding"/>
    <property type="evidence" value="ECO:0007669"/>
    <property type="project" value="InterPro"/>
</dbReference>
<evidence type="ECO:0000256" key="8">
    <source>
        <dbReference type="ARBA" id="ARBA00024235"/>
    </source>
</evidence>
<reference evidence="11" key="1">
    <citation type="journal article" date="2021" name="Arch. Microbiol.">
        <title>Methyloradius palustris gen. nov., sp. nov., a methanol-oxidizing bacterium isolated from snow.</title>
        <authorList>
            <person name="Miyadera T."/>
            <person name="Kojima H."/>
            <person name="Fukui M."/>
        </authorList>
    </citation>
    <scope>NUCLEOTIDE SEQUENCE</scope>
    <source>
        <strain evidence="11">Zm11</strain>
    </source>
</reference>
<keyword evidence="2" id="KW-1003">Cell membrane</keyword>
<comment type="similarity">
    <text evidence="7">Belongs to the YfgM family.</text>
</comment>
<gene>
    <name evidence="11" type="ORF">ZMTM_15140</name>
</gene>
<evidence type="ECO:0000259" key="10">
    <source>
        <dbReference type="Pfam" id="PF09976"/>
    </source>
</evidence>
<protein>
    <recommendedName>
        <fullName evidence="8">Ancillary SecYEG translocon subunit</fullName>
    </recommendedName>
</protein>
<keyword evidence="5 9" id="KW-0472">Membrane</keyword>
<dbReference type="GO" id="GO:0005886">
    <property type="term" value="C:plasma membrane"/>
    <property type="evidence" value="ECO:0007669"/>
    <property type="project" value="UniProtKB-SubCell"/>
</dbReference>
<evidence type="ECO:0000313" key="11">
    <source>
        <dbReference type="EMBL" id="BCM25255.1"/>
    </source>
</evidence>
<keyword evidence="12" id="KW-1185">Reference proteome</keyword>
<evidence type="ECO:0000256" key="4">
    <source>
        <dbReference type="ARBA" id="ARBA00022989"/>
    </source>
</evidence>
<dbReference type="Pfam" id="PF09976">
    <property type="entry name" value="TPR_21"/>
    <property type="match status" value="1"/>
</dbReference>
<dbReference type="Proteomes" id="UP000826722">
    <property type="component" value="Chromosome"/>
</dbReference>
<name>A0A8D5JLW4_9PROT</name>
<evidence type="ECO:0000256" key="7">
    <source>
        <dbReference type="ARBA" id="ARBA00024197"/>
    </source>
</evidence>